<keyword evidence="5" id="KW-1185">Reference proteome</keyword>
<protein>
    <submittedName>
        <fullName evidence="4">Glycosyl hydrolase</fullName>
    </submittedName>
</protein>
<dbReference type="InterPro" id="IPR001362">
    <property type="entry name" value="Glyco_hydro_32"/>
</dbReference>
<evidence type="ECO:0000256" key="2">
    <source>
        <dbReference type="ARBA" id="ARBA00023295"/>
    </source>
</evidence>
<gene>
    <name evidence="4" type="ORF">BDV96DRAFT_649936</name>
</gene>
<name>A0A6A5YW81_9PLEO</name>
<feature type="domain" description="Glycosyl hydrolase family 32 C-terminal" evidence="3">
    <location>
        <begin position="341"/>
        <end position="455"/>
    </location>
</feature>
<dbReference type="SMART" id="SM00640">
    <property type="entry name" value="Glyco_32"/>
    <property type="match status" value="1"/>
</dbReference>
<accession>A0A6A5YW81</accession>
<dbReference type="AlphaFoldDB" id="A0A6A5YW81"/>
<dbReference type="InterPro" id="IPR013189">
    <property type="entry name" value="Glyco_hydro_32_C"/>
</dbReference>
<reference evidence="4" key="1">
    <citation type="journal article" date="2020" name="Stud. Mycol.">
        <title>101 Dothideomycetes genomes: a test case for predicting lifestyles and emergence of pathogens.</title>
        <authorList>
            <person name="Haridas S."/>
            <person name="Albert R."/>
            <person name="Binder M."/>
            <person name="Bloem J."/>
            <person name="Labutti K."/>
            <person name="Salamov A."/>
            <person name="Andreopoulos B."/>
            <person name="Baker S."/>
            <person name="Barry K."/>
            <person name="Bills G."/>
            <person name="Bluhm B."/>
            <person name="Cannon C."/>
            <person name="Castanera R."/>
            <person name="Culley D."/>
            <person name="Daum C."/>
            <person name="Ezra D."/>
            <person name="Gonzalez J."/>
            <person name="Henrissat B."/>
            <person name="Kuo A."/>
            <person name="Liang C."/>
            <person name="Lipzen A."/>
            <person name="Lutzoni F."/>
            <person name="Magnuson J."/>
            <person name="Mondo S."/>
            <person name="Nolan M."/>
            <person name="Ohm R."/>
            <person name="Pangilinan J."/>
            <person name="Park H.-J."/>
            <person name="Ramirez L."/>
            <person name="Alfaro M."/>
            <person name="Sun H."/>
            <person name="Tritt A."/>
            <person name="Yoshinaga Y."/>
            <person name="Zwiers L.-H."/>
            <person name="Turgeon B."/>
            <person name="Goodwin S."/>
            <person name="Spatafora J."/>
            <person name="Crous P."/>
            <person name="Grigoriev I."/>
        </authorList>
    </citation>
    <scope>NUCLEOTIDE SEQUENCE</scope>
    <source>
        <strain evidence="4">CBS 627.86</strain>
    </source>
</reference>
<dbReference type="OrthoDB" id="202537at2759"/>
<dbReference type="Pfam" id="PF08244">
    <property type="entry name" value="Glyco_hydro_32C"/>
    <property type="match status" value="1"/>
</dbReference>
<dbReference type="GO" id="GO:0005737">
    <property type="term" value="C:cytoplasm"/>
    <property type="evidence" value="ECO:0007669"/>
    <property type="project" value="TreeGrafter"/>
</dbReference>
<organism evidence="4 5">
    <name type="scientific">Lophiotrema nucula</name>
    <dbReference type="NCBI Taxonomy" id="690887"/>
    <lineage>
        <taxon>Eukaryota</taxon>
        <taxon>Fungi</taxon>
        <taxon>Dikarya</taxon>
        <taxon>Ascomycota</taxon>
        <taxon>Pezizomycotina</taxon>
        <taxon>Dothideomycetes</taxon>
        <taxon>Pleosporomycetidae</taxon>
        <taxon>Pleosporales</taxon>
        <taxon>Lophiotremataceae</taxon>
        <taxon>Lophiotrema</taxon>
    </lineage>
</organism>
<keyword evidence="2" id="KW-0326">Glycosidase</keyword>
<dbReference type="SUPFAM" id="SSF75005">
    <property type="entry name" value="Arabinanase/levansucrase/invertase"/>
    <property type="match status" value="1"/>
</dbReference>
<evidence type="ECO:0000259" key="3">
    <source>
        <dbReference type="Pfam" id="PF08244"/>
    </source>
</evidence>
<sequence length="466" mass="51757">MRLSLAGTERAALRRQRLELFNSDKLISVADHFQGSVIPGPPFAANVTGFRDPYVFQNPQLDRALQSNSGTWYATISGGIHGSGRSIFLYRQYESDLDFQTWEYLGQYRHELANTTWTDAGWAGRWGYNFEVENHFSLDTNGYNPDGEIFMTLGAEWSHAPIVPQISDVREMLWVAGKQSINNETGDVVFSPTMAGKLGWGRSAYAAAGKILTATSLASKKSGAPDRFISYVWLTGDYYGTLAFRANQQNWSSSLLLPRELSVRHLEVVDYDLSQEKGSRRVDSEGNGTVTLAFLGHHIAREPLAAFKANATNDISQPAANLSSTTAFITSPQSKHYVFFRDHRFPQYRSWQLRFSNESIIVDRSASSAAASTTTGIYTRNEAGKLHLFDFPSSTGSKIETLDLTIVVDGGTVEVHANGRFGISTWVWTWYADSRNISFFVEAGDVAFGNVTVWEGLIDAWPARSG</sequence>
<dbReference type="InterPro" id="IPR023296">
    <property type="entry name" value="Glyco_hydro_beta-prop_sf"/>
</dbReference>
<dbReference type="Gene3D" id="2.60.120.560">
    <property type="entry name" value="Exo-inulinase, domain 1"/>
    <property type="match status" value="1"/>
</dbReference>
<proteinExistence type="predicted"/>
<keyword evidence="1 4" id="KW-0378">Hydrolase</keyword>
<dbReference type="InterPro" id="IPR013320">
    <property type="entry name" value="ConA-like_dom_sf"/>
</dbReference>
<dbReference type="GO" id="GO:0005987">
    <property type="term" value="P:sucrose catabolic process"/>
    <property type="evidence" value="ECO:0007669"/>
    <property type="project" value="TreeGrafter"/>
</dbReference>
<dbReference type="GO" id="GO:0004575">
    <property type="term" value="F:sucrose alpha-glucosidase activity"/>
    <property type="evidence" value="ECO:0007669"/>
    <property type="project" value="TreeGrafter"/>
</dbReference>
<dbReference type="Proteomes" id="UP000799770">
    <property type="component" value="Unassembled WGS sequence"/>
</dbReference>
<evidence type="ECO:0000256" key="1">
    <source>
        <dbReference type="ARBA" id="ARBA00022801"/>
    </source>
</evidence>
<evidence type="ECO:0000313" key="5">
    <source>
        <dbReference type="Proteomes" id="UP000799770"/>
    </source>
</evidence>
<evidence type="ECO:0000313" key="4">
    <source>
        <dbReference type="EMBL" id="KAF2111375.1"/>
    </source>
</evidence>
<dbReference type="Gene3D" id="2.115.10.20">
    <property type="entry name" value="Glycosyl hydrolase domain, family 43"/>
    <property type="match status" value="1"/>
</dbReference>
<dbReference type="EMBL" id="ML977334">
    <property type="protein sequence ID" value="KAF2111375.1"/>
    <property type="molecule type" value="Genomic_DNA"/>
</dbReference>
<dbReference type="SUPFAM" id="SSF49899">
    <property type="entry name" value="Concanavalin A-like lectins/glucanases"/>
    <property type="match status" value="1"/>
</dbReference>
<dbReference type="PANTHER" id="PTHR42800">
    <property type="entry name" value="EXOINULINASE INUD (AFU_ORTHOLOGUE AFUA_5G00480)"/>
    <property type="match status" value="1"/>
</dbReference>
<dbReference type="PANTHER" id="PTHR42800:SF3">
    <property type="entry name" value="GLYCOSYL HYDROLASE FAMILY 32 N-TERMINAL DOMAIN-CONTAINING PROTEIN"/>
    <property type="match status" value="1"/>
</dbReference>